<evidence type="ECO:0000313" key="2">
    <source>
        <dbReference type="EMBL" id="QOV87578.1"/>
    </source>
</evidence>
<evidence type="ECO:0000259" key="1">
    <source>
        <dbReference type="Pfam" id="PF07238"/>
    </source>
</evidence>
<dbReference type="AlphaFoldDB" id="A0A7M2WQ26"/>
<dbReference type="Proteomes" id="UP000593765">
    <property type="component" value="Chromosome"/>
</dbReference>
<dbReference type="InterPro" id="IPR009875">
    <property type="entry name" value="PilZ_domain"/>
</dbReference>
<keyword evidence="3" id="KW-1185">Reference proteome</keyword>
<dbReference type="EMBL" id="CP063458">
    <property type="protein sequence ID" value="QOV87578.1"/>
    <property type="molecule type" value="Genomic_DNA"/>
</dbReference>
<organism evidence="2 3">
    <name type="scientific">Humisphaera borealis</name>
    <dbReference type="NCBI Taxonomy" id="2807512"/>
    <lineage>
        <taxon>Bacteria</taxon>
        <taxon>Pseudomonadati</taxon>
        <taxon>Planctomycetota</taxon>
        <taxon>Phycisphaerae</taxon>
        <taxon>Tepidisphaerales</taxon>
        <taxon>Tepidisphaeraceae</taxon>
        <taxon>Humisphaera</taxon>
    </lineage>
</organism>
<dbReference type="GO" id="GO:0035438">
    <property type="term" value="F:cyclic-di-GMP binding"/>
    <property type="evidence" value="ECO:0007669"/>
    <property type="project" value="InterPro"/>
</dbReference>
<evidence type="ECO:0000313" key="3">
    <source>
        <dbReference type="Proteomes" id="UP000593765"/>
    </source>
</evidence>
<reference evidence="2 3" key="1">
    <citation type="submission" date="2020-10" db="EMBL/GenBank/DDBJ databases">
        <title>Wide distribution of Phycisphaera-like planctomycetes from WD2101 soil group in peatlands and genome analysis of the first cultivated representative.</title>
        <authorList>
            <person name="Dedysh S.N."/>
            <person name="Beletsky A.V."/>
            <person name="Ivanova A."/>
            <person name="Kulichevskaya I.S."/>
            <person name="Suzina N.E."/>
            <person name="Philippov D.A."/>
            <person name="Rakitin A.L."/>
            <person name="Mardanov A.V."/>
            <person name="Ravin N.V."/>
        </authorList>
    </citation>
    <scope>NUCLEOTIDE SEQUENCE [LARGE SCALE GENOMIC DNA]</scope>
    <source>
        <strain evidence="2 3">M1803</strain>
    </source>
</reference>
<gene>
    <name evidence="2" type="ORF">IPV69_14910</name>
</gene>
<feature type="domain" description="PilZ" evidence="1">
    <location>
        <begin position="24"/>
        <end position="100"/>
    </location>
</feature>
<accession>A0A7M2WQ26</accession>
<name>A0A7M2WQ26_9BACT</name>
<proteinExistence type="predicted"/>
<sequence>MQLSLKLYEQLNSLLCAEAVTGRQQRSEPRVGVRMRQQIVPNIVGDAGTRPIDVWIRDISLTGLGFSANQPLGQGTQFLIRLTSSSGSKVAIRYSIAHCVCVAPGVYVAGAKVDRVFCTECACLQGMMDRIASLVVTPAA</sequence>
<dbReference type="Gene3D" id="2.40.10.220">
    <property type="entry name" value="predicted glycosyltransferase like domains"/>
    <property type="match status" value="1"/>
</dbReference>
<dbReference type="KEGG" id="hbs:IPV69_14910"/>
<protein>
    <submittedName>
        <fullName evidence="2">PilZ domain-containing protein</fullName>
    </submittedName>
</protein>
<dbReference type="Pfam" id="PF07238">
    <property type="entry name" value="PilZ"/>
    <property type="match status" value="1"/>
</dbReference>